<feature type="transmembrane region" description="Helical" evidence="6">
    <location>
        <begin position="190"/>
        <end position="211"/>
    </location>
</feature>
<dbReference type="Gene3D" id="1.20.1250.20">
    <property type="entry name" value="MFS general substrate transporter like domains"/>
    <property type="match status" value="1"/>
</dbReference>
<dbReference type="CDD" id="cd17324">
    <property type="entry name" value="MFS_NepI_like"/>
    <property type="match status" value="1"/>
</dbReference>
<feature type="transmembrane region" description="Helical" evidence="6">
    <location>
        <begin position="133"/>
        <end position="151"/>
    </location>
</feature>
<feature type="transmembrane region" description="Helical" evidence="6">
    <location>
        <begin position="319"/>
        <end position="338"/>
    </location>
</feature>
<evidence type="ECO:0000256" key="2">
    <source>
        <dbReference type="ARBA" id="ARBA00022475"/>
    </source>
</evidence>
<proteinExistence type="predicted"/>
<keyword evidence="4 6" id="KW-1133">Transmembrane helix</keyword>
<protein>
    <submittedName>
        <fullName evidence="9">Inner membrane transport protein YdhP</fullName>
    </submittedName>
    <submittedName>
        <fullName evidence="8">MFS transporter</fullName>
    </submittedName>
</protein>
<feature type="transmembrane region" description="Helical" evidence="6">
    <location>
        <begin position="359"/>
        <end position="380"/>
    </location>
</feature>
<dbReference type="Proteomes" id="UP000256862">
    <property type="component" value="Chromosome CO2235"/>
</dbReference>
<dbReference type="GeneID" id="303492551"/>
<gene>
    <name evidence="9" type="primary">ydhP</name>
    <name evidence="9" type="ORF">CO2235_170175</name>
    <name evidence="8" type="ORF">JTE92_23610</name>
</gene>
<dbReference type="SUPFAM" id="SSF103473">
    <property type="entry name" value="MFS general substrate transporter"/>
    <property type="match status" value="1"/>
</dbReference>
<accession>A0A375G2T0</accession>
<dbReference type="InterPro" id="IPR036259">
    <property type="entry name" value="MFS_trans_sf"/>
</dbReference>
<evidence type="ECO:0000313" key="10">
    <source>
        <dbReference type="Proteomes" id="UP000623307"/>
    </source>
</evidence>
<evidence type="ECO:0000313" key="9">
    <source>
        <dbReference type="EMBL" id="SPC13052.1"/>
    </source>
</evidence>
<reference evidence="9" key="1">
    <citation type="submission" date="2018-01" db="EMBL/GenBank/DDBJ databases">
        <authorList>
            <person name="Clerissi C."/>
        </authorList>
    </citation>
    <scope>NUCLEOTIDE SEQUENCE</scope>
    <source>
        <strain evidence="9">Cupriavidus oxalaticus LMG 2235</strain>
    </source>
</reference>
<feature type="domain" description="Major facilitator superfamily (MFS) profile" evidence="7">
    <location>
        <begin position="34"/>
        <end position="411"/>
    </location>
</feature>
<evidence type="ECO:0000256" key="4">
    <source>
        <dbReference type="ARBA" id="ARBA00022989"/>
    </source>
</evidence>
<keyword evidence="10" id="KW-1185">Reference proteome</keyword>
<keyword evidence="5 6" id="KW-0472">Membrane</keyword>
<dbReference type="RefSeq" id="WP_063238164.1">
    <property type="nucleotide sequence ID" value="NZ_CP069810.1"/>
</dbReference>
<dbReference type="InterPro" id="IPR020846">
    <property type="entry name" value="MFS_dom"/>
</dbReference>
<evidence type="ECO:0000256" key="5">
    <source>
        <dbReference type="ARBA" id="ARBA00023136"/>
    </source>
</evidence>
<organism evidence="9">
    <name type="scientific">Cupriavidus oxalaticus</name>
    <dbReference type="NCBI Taxonomy" id="96344"/>
    <lineage>
        <taxon>Bacteria</taxon>
        <taxon>Pseudomonadati</taxon>
        <taxon>Pseudomonadota</taxon>
        <taxon>Betaproteobacteria</taxon>
        <taxon>Burkholderiales</taxon>
        <taxon>Burkholderiaceae</taxon>
        <taxon>Cupriavidus</taxon>
    </lineage>
</organism>
<dbReference type="Proteomes" id="UP000623307">
    <property type="component" value="Chromosome 2"/>
</dbReference>
<reference evidence="8 10" key="2">
    <citation type="submission" date="2021-02" db="EMBL/GenBank/DDBJ databases">
        <title>Complete Genome Sequence of Cupriavidus oxalaticus Strain Ox1, a Soil Oxalate-Degrading Species.</title>
        <authorList>
            <person name="Palmieri F."/>
            <person name="Udriet P."/>
            <person name="Deuasquier M."/>
            <person name="Beaudoing E."/>
            <person name="Johnson S.L."/>
            <person name="Davenport K.W."/>
            <person name="Chain P.S."/>
            <person name="Bindschedler S."/>
            <person name="Junier P."/>
        </authorList>
    </citation>
    <scope>NUCLEOTIDE SEQUENCE [LARGE SCALE GENOMIC DNA]</scope>
    <source>
        <strain evidence="8 10">Ox1</strain>
    </source>
</reference>
<dbReference type="EMBL" id="CP069812">
    <property type="protein sequence ID" value="QRQ93093.1"/>
    <property type="molecule type" value="Genomic_DNA"/>
</dbReference>
<feature type="transmembrane region" description="Helical" evidence="6">
    <location>
        <begin position="158"/>
        <end position="184"/>
    </location>
</feature>
<keyword evidence="3 6" id="KW-0812">Transmembrane</keyword>
<evidence type="ECO:0000313" key="8">
    <source>
        <dbReference type="EMBL" id="QRQ93093.1"/>
    </source>
</evidence>
<dbReference type="GO" id="GO:0022857">
    <property type="term" value="F:transmembrane transporter activity"/>
    <property type="evidence" value="ECO:0007669"/>
    <property type="project" value="InterPro"/>
</dbReference>
<evidence type="ECO:0000256" key="6">
    <source>
        <dbReference type="SAM" id="Phobius"/>
    </source>
</evidence>
<dbReference type="AlphaFoldDB" id="A0A375G2T0"/>
<dbReference type="InterPro" id="IPR050189">
    <property type="entry name" value="MFS_Efflux_Transporters"/>
</dbReference>
<dbReference type="Pfam" id="PF07690">
    <property type="entry name" value="MFS_1"/>
    <property type="match status" value="1"/>
</dbReference>
<feature type="transmembrane region" description="Helical" evidence="6">
    <location>
        <begin position="264"/>
        <end position="285"/>
    </location>
</feature>
<evidence type="ECO:0000256" key="1">
    <source>
        <dbReference type="ARBA" id="ARBA00004651"/>
    </source>
</evidence>
<feature type="transmembrane region" description="Helical" evidence="6">
    <location>
        <begin position="386"/>
        <end position="405"/>
    </location>
</feature>
<name>A0A375G2T0_9BURK</name>
<dbReference type="EMBL" id="OGUS01000117">
    <property type="protein sequence ID" value="SPC13052.1"/>
    <property type="molecule type" value="Genomic_DNA"/>
</dbReference>
<dbReference type="PANTHER" id="PTHR43124:SF3">
    <property type="entry name" value="CHLORAMPHENICOL EFFLUX PUMP RV0191"/>
    <property type="match status" value="1"/>
</dbReference>
<feature type="transmembrane region" description="Helical" evidence="6">
    <location>
        <begin position="76"/>
        <end position="93"/>
    </location>
</feature>
<feature type="transmembrane region" description="Helical" evidence="6">
    <location>
        <begin position="292"/>
        <end position="313"/>
    </location>
</feature>
<evidence type="ECO:0000256" key="3">
    <source>
        <dbReference type="ARBA" id="ARBA00022692"/>
    </source>
</evidence>
<dbReference type="GO" id="GO:0005886">
    <property type="term" value="C:plasma membrane"/>
    <property type="evidence" value="ECO:0007669"/>
    <property type="project" value="UniProtKB-SubCell"/>
</dbReference>
<dbReference type="InterPro" id="IPR011701">
    <property type="entry name" value="MFS"/>
</dbReference>
<dbReference type="OrthoDB" id="9788453at2"/>
<evidence type="ECO:0000259" key="7">
    <source>
        <dbReference type="PROSITE" id="PS50850"/>
    </source>
</evidence>
<feature type="transmembrane region" description="Helical" evidence="6">
    <location>
        <begin position="231"/>
        <end position="252"/>
    </location>
</feature>
<sequence length="416" mass="42315">MAAPYAHAAADAVRAPDASVPTSAEPPARSGRLALLALGVGSFAIGTGEFVIMGLLPDAARDLAISIPEAGHLISAYALGVVIGAPLLAVLGARWPRRNLLVALMAVFAAGNLASAMAPAYLSMLVARLLTGFPHGTYFGVAALVAAGLVPRERRAQAVGLVMLGLTSATLVGVPIAATVGTWLGWRSAFVIVGALGALTALLVWHCVPFVPADRHASPLRELSALRRKQVWLTLGIGAIGFGGMFSVFSYIKPTMLELAHMPAAGIPVVLALFGVGMVAGNLAGARLADKALMPTIGGVLVWTALVLGAFTFTAPHAWLAAANVLLVGTVVALGPALQIRLMDVAGDAQALAAALNHSAFNLANALGAWLGGVTIAAGYGWTSTGWVGLLLALGGLAIYAWSVLDMDRRGAAATA</sequence>
<dbReference type="PANTHER" id="PTHR43124">
    <property type="entry name" value="PURINE EFFLUX PUMP PBUE"/>
    <property type="match status" value="1"/>
</dbReference>
<comment type="subcellular location">
    <subcellularLocation>
        <location evidence="1">Cell membrane</location>
        <topology evidence="1">Multi-pass membrane protein</topology>
    </subcellularLocation>
</comment>
<feature type="transmembrane region" description="Helical" evidence="6">
    <location>
        <begin position="33"/>
        <end position="56"/>
    </location>
</feature>
<keyword evidence="2" id="KW-1003">Cell membrane</keyword>
<feature type="transmembrane region" description="Helical" evidence="6">
    <location>
        <begin position="100"/>
        <end position="121"/>
    </location>
</feature>
<dbReference type="PROSITE" id="PS50850">
    <property type="entry name" value="MFS"/>
    <property type="match status" value="1"/>
</dbReference>